<dbReference type="Gene3D" id="1.10.10.970">
    <property type="entry name" value="RNA 2'-phosphotransferase, Tpt1/KptA family, N-terminal domain"/>
    <property type="match status" value="1"/>
</dbReference>
<dbReference type="EMBL" id="CAACVR010000001">
    <property type="protein sequence ID" value="VEU19857.1"/>
    <property type="molecule type" value="Genomic_DNA"/>
</dbReference>
<name>A0A448YG48_BRENA</name>
<accession>A0A448YG48</accession>
<dbReference type="Pfam" id="PF01885">
    <property type="entry name" value="PTS_2-RNA"/>
    <property type="match status" value="1"/>
</dbReference>
<dbReference type="Proteomes" id="UP000290900">
    <property type="component" value="Unassembled WGS sequence"/>
</dbReference>
<evidence type="ECO:0000256" key="1">
    <source>
        <dbReference type="ARBA" id="ARBA00003343"/>
    </source>
</evidence>
<keyword evidence="5" id="KW-0520">NAD</keyword>
<dbReference type="SUPFAM" id="SSF56399">
    <property type="entry name" value="ADP-ribosylation"/>
    <property type="match status" value="1"/>
</dbReference>
<comment type="function">
    <text evidence="1">Catalyzes the last step of tRNA splicing, the transfer of the splice junction 2'-phosphate from ligated tRNA to NAD to produce ADP-ribose 1''-2'' cyclic phosphate.</text>
</comment>
<dbReference type="FunCoup" id="A0A448YG48">
    <property type="interactions" value="216"/>
</dbReference>
<proteinExistence type="inferred from homology"/>
<keyword evidence="4" id="KW-0808">Transferase</keyword>
<evidence type="ECO:0000256" key="4">
    <source>
        <dbReference type="ARBA" id="ARBA00022679"/>
    </source>
</evidence>
<gene>
    <name evidence="7" type="ORF">BRENAR_LOCUS593</name>
</gene>
<dbReference type="PANTHER" id="PTHR12684">
    <property type="entry name" value="PUTATIVE PHOSPHOTRANSFERASE"/>
    <property type="match status" value="1"/>
</dbReference>
<comment type="catalytic activity">
    <reaction evidence="6">
        <text>2'-phospho-[ligated tRNA] + NAD(+) = mature tRNA + ADP-alpha-D-ribose 1'',2''-cyclic phosphate + nicotinamide</text>
        <dbReference type="Rhea" id="RHEA:23324"/>
        <dbReference type="Rhea" id="RHEA-COMP:11106"/>
        <dbReference type="Rhea" id="RHEA-COMP:11107"/>
        <dbReference type="ChEBI" id="CHEBI:17154"/>
        <dbReference type="ChEBI" id="CHEBI:57540"/>
        <dbReference type="ChEBI" id="CHEBI:76596"/>
        <dbReference type="ChEBI" id="CHEBI:82883"/>
        <dbReference type="ChEBI" id="CHEBI:85027"/>
        <dbReference type="EC" id="2.7.1.160"/>
    </reaction>
</comment>
<dbReference type="AlphaFoldDB" id="A0A448YG48"/>
<evidence type="ECO:0000256" key="2">
    <source>
        <dbReference type="ARBA" id="ARBA00009836"/>
    </source>
</evidence>
<dbReference type="EC" id="2.7.1.160" evidence="3"/>
<dbReference type="PANTHER" id="PTHR12684:SF2">
    <property type="entry name" value="TRNA 2'-PHOSPHOTRANSFERASE 1"/>
    <property type="match status" value="1"/>
</dbReference>
<protein>
    <recommendedName>
        <fullName evidence="3">2'-phosphotransferase</fullName>
        <ecNumber evidence="3">2.7.1.160</ecNumber>
    </recommendedName>
</protein>
<evidence type="ECO:0000313" key="7">
    <source>
        <dbReference type="EMBL" id="VEU19857.1"/>
    </source>
</evidence>
<keyword evidence="8" id="KW-1185">Reference proteome</keyword>
<dbReference type="GO" id="GO:0000215">
    <property type="term" value="F:tRNA 2'-phosphotransferase activity"/>
    <property type="evidence" value="ECO:0007669"/>
    <property type="project" value="UniProtKB-EC"/>
</dbReference>
<dbReference type="GO" id="GO:0006388">
    <property type="term" value="P:tRNA splicing, via endonucleolytic cleavage and ligation"/>
    <property type="evidence" value="ECO:0007669"/>
    <property type="project" value="TreeGrafter"/>
</dbReference>
<dbReference type="Gene3D" id="3.20.170.30">
    <property type="match status" value="1"/>
</dbReference>
<dbReference type="OrthoDB" id="419694at2759"/>
<evidence type="ECO:0000256" key="6">
    <source>
        <dbReference type="ARBA" id="ARBA00047949"/>
    </source>
</evidence>
<dbReference type="InterPro" id="IPR042081">
    <property type="entry name" value="RNA_2'-PTrans_C"/>
</dbReference>
<evidence type="ECO:0000313" key="8">
    <source>
        <dbReference type="Proteomes" id="UP000290900"/>
    </source>
</evidence>
<dbReference type="InterPro" id="IPR042080">
    <property type="entry name" value="RNA_2'-PTrans_N"/>
</dbReference>
<organism evidence="7 8">
    <name type="scientific">Brettanomyces naardenensis</name>
    <name type="common">Yeast</name>
    <dbReference type="NCBI Taxonomy" id="13370"/>
    <lineage>
        <taxon>Eukaryota</taxon>
        <taxon>Fungi</taxon>
        <taxon>Dikarya</taxon>
        <taxon>Ascomycota</taxon>
        <taxon>Saccharomycotina</taxon>
        <taxon>Pichiomycetes</taxon>
        <taxon>Pichiales</taxon>
        <taxon>Pichiaceae</taxon>
        <taxon>Brettanomyces</taxon>
    </lineage>
</organism>
<sequence length="256" mass="29087">MGARPSYNEPTGVARLNILSRALSKLLRHQAGREHMSIDDRGFMTLDDVLSHRYFKSMKATPDDIFHAVNINDKKRFKIVEVSKNSKHEEEENEAVSYEPGCKYIICALQGHSISSVTNSYAMVELTGDNFPEQIIHGTYYSKLKLIKKSGGLSRMNRNHMHFAEGLPRYMDKRTMDEHSQVQSEVPDASIISGMRKNSDVIIYLDVDKVKKSNLVFYRSGNGVILSQGDENGLVSTDYFKRVTDMQGREIDMDVL</sequence>
<comment type="similarity">
    <text evidence="2">Belongs to the KptA/TPT1 family.</text>
</comment>
<dbReference type="InParanoid" id="A0A448YG48"/>
<evidence type="ECO:0000256" key="3">
    <source>
        <dbReference type="ARBA" id="ARBA00012007"/>
    </source>
</evidence>
<reference evidence="7 8" key="1">
    <citation type="submission" date="2018-12" db="EMBL/GenBank/DDBJ databases">
        <authorList>
            <person name="Tiukova I."/>
            <person name="Dainat J."/>
        </authorList>
    </citation>
    <scope>NUCLEOTIDE SEQUENCE [LARGE SCALE GENOMIC DNA]</scope>
</reference>
<evidence type="ECO:0000256" key="5">
    <source>
        <dbReference type="ARBA" id="ARBA00023027"/>
    </source>
</evidence>
<dbReference type="InterPro" id="IPR002745">
    <property type="entry name" value="Ptrans_KptA/Tpt1"/>
</dbReference>
<dbReference type="STRING" id="13370.A0A448YG48"/>